<sequence length="64" mass="7294">MSRESESSACKIYGKDEYGIEEFMQKKLVSQGKNQGKNVQVVKQGIEERGKPLHSGFIKVQFMQ</sequence>
<accession>A0A4Z1JMA2</accession>
<organism evidence="1 2">
    <name type="scientific">Botrytis elliptica</name>
    <dbReference type="NCBI Taxonomy" id="278938"/>
    <lineage>
        <taxon>Eukaryota</taxon>
        <taxon>Fungi</taxon>
        <taxon>Dikarya</taxon>
        <taxon>Ascomycota</taxon>
        <taxon>Pezizomycotina</taxon>
        <taxon>Leotiomycetes</taxon>
        <taxon>Helotiales</taxon>
        <taxon>Sclerotiniaceae</taxon>
        <taxon>Botrytis</taxon>
    </lineage>
</organism>
<gene>
    <name evidence="1" type="ORF">BELL_0433g00110</name>
</gene>
<dbReference type="AlphaFoldDB" id="A0A4Z1JMA2"/>
<proteinExistence type="predicted"/>
<dbReference type="Proteomes" id="UP000297229">
    <property type="component" value="Unassembled WGS sequence"/>
</dbReference>
<keyword evidence="2" id="KW-1185">Reference proteome</keyword>
<comment type="caution">
    <text evidence="1">The sequence shown here is derived from an EMBL/GenBank/DDBJ whole genome shotgun (WGS) entry which is preliminary data.</text>
</comment>
<protein>
    <submittedName>
        <fullName evidence="1">Uncharacterized protein</fullName>
    </submittedName>
</protein>
<name>A0A4Z1JMA2_9HELO</name>
<evidence type="ECO:0000313" key="2">
    <source>
        <dbReference type="Proteomes" id="UP000297229"/>
    </source>
</evidence>
<reference evidence="1 2" key="1">
    <citation type="submission" date="2017-12" db="EMBL/GenBank/DDBJ databases">
        <title>Comparative genomics of Botrytis spp.</title>
        <authorList>
            <person name="Valero-Jimenez C.A."/>
            <person name="Tapia P."/>
            <person name="Veloso J."/>
            <person name="Silva-Moreno E."/>
            <person name="Staats M."/>
            <person name="Valdes J.H."/>
            <person name="Van Kan J.A.L."/>
        </authorList>
    </citation>
    <scope>NUCLEOTIDE SEQUENCE [LARGE SCALE GENOMIC DNA]</scope>
    <source>
        <strain evidence="1 2">Be9601</strain>
    </source>
</reference>
<dbReference type="EMBL" id="PQXM01000431">
    <property type="protein sequence ID" value="TGO72640.1"/>
    <property type="molecule type" value="Genomic_DNA"/>
</dbReference>
<evidence type="ECO:0000313" key="1">
    <source>
        <dbReference type="EMBL" id="TGO72640.1"/>
    </source>
</evidence>